<dbReference type="PANTHER" id="PTHR48104:SF30">
    <property type="entry name" value="METACASPASE-1"/>
    <property type="match status" value="1"/>
</dbReference>
<dbReference type="OrthoDB" id="3223806at2759"/>
<gene>
    <name evidence="6" type="ORF">CC80DRAFT_579274</name>
</gene>
<evidence type="ECO:0000256" key="4">
    <source>
        <dbReference type="ARBA" id="ARBA00023145"/>
    </source>
</evidence>
<dbReference type="GO" id="GO:0005737">
    <property type="term" value="C:cytoplasm"/>
    <property type="evidence" value="ECO:0007669"/>
    <property type="project" value="TreeGrafter"/>
</dbReference>
<feature type="domain" description="Peptidase C14 caspase" evidence="5">
    <location>
        <begin position="5"/>
        <end position="262"/>
    </location>
</feature>
<organism evidence="6 7">
    <name type="scientific">Byssothecium circinans</name>
    <dbReference type="NCBI Taxonomy" id="147558"/>
    <lineage>
        <taxon>Eukaryota</taxon>
        <taxon>Fungi</taxon>
        <taxon>Dikarya</taxon>
        <taxon>Ascomycota</taxon>
        <taxon>Pezizomycotina</taxon>
        <taxon>Dothideomycetes</taxon>
        <taxon>Pleosporomycetidae</taxon>
        <taxon>Pleosporales</taxon>
        <taxon>Massarineae</taxon>
        <taxon>Massarinaceae</taxon>
        <taxon>Byssothecium</taxon>
    </lineage>
</organism>
<sequence length="615" mass="68812">MSPKRRALLIASPYGGLRGPENDVDLMANVLSKYEFEVTRCCGHDATRAGILNAWRMFISEISAGDIAVIYYSGYGGLIEWSQTNGEQQGVPEEPLRSQFLVPMDFNETTEDDFRGILDIEISYILRDTTNKTKNVTVILECCHAARTAHDPHHNDKAWPRNLPEIKHHSAFLDHVGGLRREGHLTGDTFVEGNPHAVWITAAAASETAWEYQNLQGQPIGVFTEALAAAMDKAHGQQLSWRTVLLEVCEFVNRKFPQQHPRVEGPDTRILFSTEHIKSRPLLIRMENGNAIIQEGRVAGIHEGSIYGVMPFGSGLVEKEKQVAEVKVKWVDRFKALVEITSGSIPREGALAFLQEALAKIPVSFPDDPPALGVRVGQSIFIRRFQPGEERALVSIKKEGERMVVCKRKVVLSSYQFTDATMQAAIDAVIDDGERLARSHHFLTLESGEEDERLDHAVEIEFGLVGEGKLEQNGMADVTENKDVYIKLHNGGHSKIFVSIFDVDIAGRITLVSESSARGIELTPQTDYMLEVNVSWPRAVSKDVQVEETLVFVMSSEKVDLMHLADPELSFERVSSLERTTRDLKFGQARDLESEPQGRCIRYAVHRIPFLLHPQ</sequence>
<comment type="similarity">
    <text evidence="1">Belongs to the peptidase C14B family.</text>
</comment>
<protein>
    <recommendedName>
        <fullName evidence="5">Peptidase C14 caspase domain-containing protein</fullName>
    </recommendedName>
</protein>
<keyword evidence="4" id="KW-0865">Zymogen</keyword>
<evidence type="ECO:0000313" key="7">
    <source>
        <dbReference type="Proteomes" id="UP000800035"/>
    </source>
</evidence>
<dbReference type="GO" id="GO:0006915">
    <property type="term" value="P:apoptotic process"/>
    <property type="evidence" value="ECO:0007669"/>
    <property type="project" value="UniProtKB-KW"/>
</dbReference>
<keyword evidence="3" id="KW-0788">Thiol protease</keyword>
<dbReference type="AlphaFoldDB" id="A0A6A5TCG6"/>
<dbReference type="PANTHER" id="PTHR48104">
    <property type="entry name" value="METACASPASE-4"/>
    <property type="match status" value="1"/>
</dbReference>
<dbReference type="InterPro" id="IPR029030">
    <property type="entry name" value="Caspase-like_dom_sf"/>
</dbReference>
<keyword evidence="2" id="KW-0053">Apoptosis</keyword>
<dbReference type="SUPFAM" id="SSF52129">
    <property type="entry name" value="Caspase-like"/>
    <property type="match status" value="1"/>
</dbReference>
<name>A0A6A5TCG6_9PLEO</name>
<evidence type="ECO:0000259" key="5">
    <source>
        <dbReference type="Pfam" id="PF00656"/>
    </source>
</evidence>
<reference evidence="6" key="1">
    <citation type="journal article" date="2020" name="Stud. Mycol.">
        <title>101 Dothideomycetes genomes: a test case for predicting lifestyles and emergence of pathogens.</title>
        <authorList>
            <person name="Haridas S."/>
            <person name="Albert R."/>
            <person name="Binder M."/>
            <person name="Bloem J."/>
            <person name="Labutti K."/>
            <person name="Salamov A."/>
            <person name="Andreopoulos B."/>
            <person name="Baker S."/>
            <person name="Barry K."/>
            <person name="Bills G."/>
            <person name="Bluhm B."/>
            <person name="Cannon C."/>
            <person name="Castanera R."/>
            <person name="Culley D."/>
            <person name="Daum C."/>
            <person name="Ezra D."/>
            <person name="Gonzalez J."/>
            <person name="Henrissat B."/>
            <person name="Kuo A."/>
            <person name="Liang C."/>
            <person name="Lipzen A."/>
            <person name="Lutzoni F."/>
            <person name="Magnuson J."/>
            <person name="Mondo S."/>
            <person name="Nolan M."/>
            <person name="Ohm R."/>
            <person name="Pangilinan J."/>
            <person name="Park H.-J."/>
            <person name="Ramirez L."/>
            <person name="Alfaro M."/>
            <person name="Sun H."/>
            <person name="Tritt A."/>
            <person name="Yoshinaga Y."/>
            <person name="Zwiers L.-H."/>
            <person name="Turgeon B."/>
            <person name="Goodwin S."/>
            <person name="Spatafora J."/>
            <person name="Crous P."/>
            <person name="Grigoriev I."/>
        </authorList>
    </citation>
    <scope>NUCLEOTIDE SEQUENCE</scope>
    <source>
        <strain evidence="6">CBS 675.92</strain>
    </source>
</reference>
<dbReference type="GO" id="GO:0004197">
    <property type="term" value="F:cysteine-type endopeptidase activity"/>
    <property type="evidence" value="ECO:0007669"/>
    <property type="project" value="InterPro"/>
</dbReference>
<keyword evidence="3" id="KW-0645">Protease</keyword>
<dbReference type="Gene3D" id="3.40.50.1460">
    <property type="match status" value="1"/>
</dbReference>
<dbReference type="EMBL" id="ML977030">
    <property type="protein sequence ID" value="KAF1949970.1"/>
    <property type="molecule type" value="Genomic_DNA"/>
</dbReference>
<keyword evidence="3" id="KW-0378">Hydrolase</keyword>
<evidence type="ECO:0000313" key="6">
    <source>
        <dbReference type="EMBL" id="KAF1949970.1"/>
    </source>
</evidence>
<dbReference type="GO" id="GO:0006508">
    <property type="term" value="P:proteolysis"/>
    <property type="evidence" value="ECO:0007669"/>
    <property type="project" value="InterPro"/>
</dbReference>
<evidence type="ECO:0000256" key="1">
    <source>
        <dbReference type="ARBA" id="ARBA00009005"/>
    </source>
</evidence>
<accession>A0A6A5TCG6</accession>
<dbReference type="InterPro" id="IPR011600">
    <property type="entry name" value="Pept_C14_caspase"/>
</dbReference>
<proteinExistence type="inferred from homology"/>
<dbReference type="Pfam" id="PF00656">
    <property type="entry name" value="Peptidase_C14"/>
    <property type="match status" value="1"/>
</dbReference>
<keyword evidence="7" id="KW-1185">Reference proteome</keyword>
<dbReference type="Proteomes" id="UP000800035">
    <property type="component" value="Unassembled WGS sequence"/>
</dbReference>
<evidence type="ECO:0000256" key="2">
    <source>
        <dbReference type="ARBA" id="ARBA00022703"/>
    </source>
</evidence>
<dbReference type="InterPro" id="IPR050452">
    <property type="entry name" value="Metacaspase"/>
</dbReference>
<evidence type="ECO:0000256" key="3">
    <source>
        <dbReference type="ARBA" id="ARBA00022807"/>
    </source>
</evidence>